<protein>
    <recommendedName>
        <fullName evidence="1">Polysaccharide lyase 8 N-terminal alpha-helical domain-containing protein</fullName>
    </recommendedName>
</protein>
<dbReference type="EMBL" id="CAJNOR010003013">
    <property type="protein sequence ID" value="CAF1367773.1"/>
    <property type="molecule type" value="Genomic_DNA"/>
</dbReference>
<sequence length="232" mass="26922">MAMFKLCSTLLIQSFLVFIIYFVNFATTAPVNDDLSTVRENVRKIMLWPSPEQLSDVLVQAKANLSTLNFDTCQWPDLNYTTRGPENWDPVLHMFRIATMTAAYTAPGGLSNDTKLSLGIHCALKVWIEQDWQNPNWWWNYIQDPLIATGIMMMLGVERMTKYEIDAIVKMSYRANWWIKDWEGGANLVQATDKYHRFHQDCLNTLPPMEEVRNSLKGTGKNKNILYDPQYR</sequence>
<feature type="non-terminal residue" evidence="2">
    <location>
        <position position="232"/>
    </location>
</feature>
<organism evidence="2 3">
    <name type="scientific">Adineta ricciae</name>
    <name type="common">Rotifer</name>
    <dbReference type="NCBI Taxonomy" id="249248"/>
    <lineage>
        <taxon>Eukaryota</taxon>
        <taxon>Metazoa</taxon>
        <taxon>Spiralia</taxon>
        <taxon>Gnathifera</taxon>
        <taxon>Rotifera</taxon>
        <taxon>Eurotatoria</taxon>
        <taxon>Bdelloidea</taxon>
        <taxon>Adinetida</taxon>
        <taxon>Adinetidae</taxon>
        <taxon>Adineta</taxon>
    </lineage>
</organism>
<comment type="caution">
    <text evidence="2">The sequence shown here is derived from an EMBL/GenBank/DDBJ whole genome shotgun (WGS) entry which is preliminary data.</text>
</comment>
<dbReference type="InterPro" id="IPR012970">
    <property type="entry name" value="Lyase_8_alpha_N"/>
</dbReference>
<gene>
    <name evidence="2" type="ORF">XAT740_LOCUS32369</name>
</gene>
<evidence type="ECO:0000259" key="1">
    <source>
        <dbReference type="Pfam" id="PF08124"/>
    </source>
</evidence>
<dbReference type="InterPro" id="IPR008929">
    <property type="entry name" value="Chondroitin_lyas"/>
</dbReference>
<name>A0A815IF06_ADIRI</name>
<dbReference type="SUPFAM" id="SSF48230">
    <property type="entry name" value="Chondroitin AC/alginate lyase"/>
    <property type="match status" value="1"/>
</dbReference>
<dbReference type="AlphaFoldDB" id="A0A815IF06"/>
<evidence type="ECO:0000313" key="2">
    <source>
        <dbReference type="EMBL" id="CAF1367773.1"/>
    </source>
</evidence>
<feature type="domain" description="Polysaccharide lyase 8 N-terminal alpha-helical" evidence="1">
    <location>
        <begin position="60"/>
        <end position="158"/>
    </location>
</feature>
<proteinExistence type="predicted"/>
<dbReference type="Pfam" id="PF08124">
    <property type="entry name" value="Lyase_8_N"/>
    <property type="match status" value="1"/>
</dbReference>
<keyword evidence="3" id="KW-1185">Reference proteome</keyword>
<reference evidence="2" key="1">
    <citation type="submission" date="2021-02" db="EMBL/GenBank/DDBJ databases">
        <authorList>
            <person name="Nowell W R."/>
        </authorList>
    </citation>
    <scope>NUCLEOTIDE SEQUENCE</scope>
</reference>
<evidence type="ECO:0000313" key="3">
    <source>
        <dbReference type="Proteomes" id="UP000663828"/>
    </source>
</evidence>
<dbReference type="Proteomes" id="UP000663828">
    <property type="component" value="Unassembled WGS sequence"/>
</dbReference>
<dbReference type="Gene3D" id="1.50.10.100">
    <property type="entry name" value="Chondroitin AC/alginate lyase"/>
    <property type="match status" value="1"/>
</dbReference>
<accession>A0A815IF06</accession>